<keyword evidence="1" id="KW-0863">Zinc-finger</keyword>
<dbReference type="GO" id="GO:0008270">
    <property type="term" value="F:zinc ion binding"/>
    <property type="evidence" value="ECO:0007669"/>
    <property type="project" value="UniProtKB-KW"/>
</dbReference>
<organism evidence="3 4">
    <name type="scientific">Circinella minor</name>
    <dbReference type="NCBI Taxonomy" id="1195481"/>
    <lineage>
        <taxon>Eukaryota</taxon>
        <taxon>Fungi</taxon>
        <taxon>Fungi incertae sedis</taxon>
        <taxon>Mucoromycota</taxon>
        <taxon>Mucoromycotina</taxon>
        <taxon>Mucoromycetes</taxon>
        <taxon>Mucorales</taxon>
        <taxon>Lichtheimiaceae</taxon>
        <taxon>Circinella</taxon>
    </lineage>
</organism>
<sequence>MKDLLQLSNEEMNEFENEINIDPNVLKIPAALCVHRHDIVNQIQQRLNNISRKHRFDKQSTQAWSNILKEKGYDTLFEIINTSEADEKANGSKKELLMVAWVAPWQKKDINLDSTHKTCVSFLSDHGDCYLFSLVTRSDITNKGCPVAFFITNSESSFTISRWLSWLKFEYGFYPKRIMIDCSVTEMDAILSTFGTEVQVLVCHWHIRRAWEKKVKQIKSSISTADSKALRKKAHVYLSSLMYAKNPEEFDTIYIISLSWIRRCELNERRKKRHQTAYELDDDTAVEYISIVDAQKICVKSFKKENIYYEIAVREGVLHSCTCPDFYFNRILCKHIFLCNRVRDIPLHRVGISRSAQPVRPITEAGNDKIEEIRLQELRKNIILKITSSVDMLNRTLLNMTPDQLEECNQATQNLNNILQNVIDPRNAVRKQK</sequence>
<dbReference type="PROSITE" id="PS50966">
    <property type="entry name" value="ZF_SWIM"/>
    <property type="match status" value="1"/>
</dbReference>
<keyword evidence="1" id="KW-0862">Zinc</keyword>
<protein>
    <recommendedName>
        <fullName evidence="2">SWIM-type domain-containing protein</fullName>
    </recommendedName>
</protein>
<gene>
    <name evidence="3" type="ORF">INT45_014333</name>
</gene>
<keyword evidence="1" id="KW-0479">Metal-binding</keyword>
<name>A0A8H7RQ25_9FUNG</name>
<comment type="caution">
    <text evidence="3">The sequence shown here is derived from an EMBL/GenBank/DDBJ whole genome shotgun (WGS) entry which is preliminary data.</text>
</comment>
<proteinExistence type="predicted"/>
<dbReference type="Proteomes" id="UP000646827">
    <property type="component" value="Unassembled WGS sequence"/>
</dbReference>
<feature type="domain" description="SWIM-type" evidence="2">
    <location>
        <begin position="309"/>
        <end position="344"/>
    </location>
</feature>
<dbReference type="Pfam" id="PF04434">
    <property type="entry name" value="SWIM"/>
    <property type="match status" value="1"/>
</dbReference>
<dbReference type="InterPro" id="IPR007527">
    <property type="entry name" value="Znf_SWIM"/>
</dbReference>
<evidence type="ECO:0000259" key="2">
    <source>
        <dbReference type="PROSITE" id="PS50966"/>
    </source>
</evidence>
<accession>A0A8H7RQ25</accession>
<dbReference type="AlphaFoldDB" id="A0A8H7RQ25"/>
<evidence type="ECO:0000313" key="3">
    <source>
        <dbReference type="EMBL" id="KAG2215014.1"/>
    </source>
</evidence>
<dbReference type="OrthoDB" id="2289207at2759"/>
<dbReference type="EMBL" id="JAEPRB010000555">
    <property type="protein sequence ID" value="KAG2215014.1"/>
    <property type="molecule type" value="Genomic_DNA"/>
</dbReference>
<reference evidence="3 4" key="1">
    <citation type="submission" date="2020-12" db="EMBL/GenBank/DDBJ databases">
        <title>Metabolic potential, ecology and presence of endohyphal bacteria is reflected in genomic diversity of Mucoromycotina.</title>
        <authorList>
            <person name="Muszewska A."/>
            <person name="Okrasinska A."/>
            <person name="Steczkiewicz K."/>
            <person name="Drgas O."/>
            <person name="Orlowska M."/>
            <person name="Perlinska-Lenart U."/>
            <person name="Aleksandrzak-Piekarczyk T."/>
            <person name="Szatraj K."/>
            <person name="Zielenkiewicz U."/>
            <person name="Pilsyk S."/>
            <person name="Malc E."/>
            <person name="Mieczkowski P."/>
            <person name="Kruszewska J.S."/>
            <person name="Biernat P."/>
            <person name="Pawlowska J."/>
        </authorList>
    </citation>
    <scope>NUCLEOTIDE SEQUENCE [LARGE SCALE GENOMIC DNA]</scope>
    <source>
        <strain evidence="3 4">CBS 142.35</strain>
    </source>
</reference>
<evidence type="ECO:0000313" key="4">
    <source>
        <dbReference type="Proteomes" id="UP000646827"/>
    </source>
</evidence>
<keyword evidence="4" id="KW-1185">Reference proteome</keyword>
<evidence type="ECO:0000256" key="1">
    <source>
        <dbReference type="PROSITE-ProRule" id="PRU00325"/>
    </source>
</evidence>